<accession>A0ACC2V988</accession>
<protein>
    <submittedName>
        <fullName evidence="1">Uncharacterized protein</fullName>
    </submittedName>
</protein>
<comment type="caution">
    <text evidence="1">The sequence shown here is derived from an EMBL/GenBank/DDBJ whole genome shotgun (WGS) entry which is preliminary data.</text>
</comment>
<dbReference type="EMBL" id="JASBWT010000021">
    <property type="protein sequence ID" value="KAJ9095631.1"/>
    <property type="molecule type" value="Genomic_DNA"/>
</dbReference>
<evidence type="ECO:0000313" key="2">
    <source>
        <dbReference type="Proteomes" id="UP001227268"/>
    </source>
</evidence>
<organism evidence="1 2">
    <name type="scientific">Naganishia friedmannii</name>
    <dbReference type="NCBI Taxonomy" id="89922"/>
    <lineage>
        <taxon>Eukaryota</taxon>
        <taxon>Fungi</taxon>
        <taxon>Dikarya</taxon>
        <taxon>Basidiomycota</taxon>
        <taxon>Agaricomycotina</taxon>
        <taxon>Tremellomycetes</taxon>
        <taxon>Filobasidiales</taxon>
        <taxon>Filobasidiaceae</taxon>
        <taxon>Naganishia</taxon>
    </lineage>
</organism>
<reference evidence="1" key="1">
    <citation type="submission" date="2023-04" db="EMBL/GenBank/DDBJ databases">
        <title>Draft Genome sequencing of Naganishia species isolated from polar environments using Oxford Nanopore Technology.</title>
        <authorList>
            <person name="Leo P."/>
            <person name="Venkateswaran K."/>
        </authorList>
    </citation>
    <scope>NUCLEOTIDE SEQUENCE</scope>
    <source>
        <strain evidence="1">MNA-CCFEE 5423</strain>
    </source>
</reference>
<evidence type="ECO:0000313" key="1">
    <source>
        <dbReference type="EMBL" id="KAJ9095631.1"/>
    </source>
</evidence>
<proteinExistence type="predicted"/>
<sequence length="405" mass="43468">MGHTTPHLMEFTARHLSETPPAKKKVSVAHNYYMAGKNVRITLTPSSLTDRVNTPEYTDLDARLAAGGPDQGFPVDYIVNKAVSANGGDEVKIHWLNWPEKHIGPLFNMMASCGETCSGRKGAELDWFKISQQNYDPVTKTWPLEIPLTTTGLTTKFTLPTNLPSGQYLLSQTLIAMHSQDGPQYHVSAFEIDFKGTGATLPKRTMTIPAMYTEHRNDVTQFRFMVDNPLCYDFGLFRVPGVPVYDGSDSSAGGRGNGAEEFVDQPLSVPSTCSWKSETVVGSILGASAGTSGGSSSSTNSNAPVGSLIAGPVKPSNAPPTAPKPSQAPPAAPPSGQPASGTSDKDCLSILTGCYKSAAAITDYTTSMSAHTRCDDDYSTCQARAPAKRLTKKHHRNRSHIATVW</sequence>
<gene>
    <name evidence="1" type="ORF">QFC21_005503</name>
</gene>
<keyword evidence="2" id="KW-1185">Reference proteome</keyword>
<dbReference type="Proteomes" id="UP001227268">
    <property type="component" value="Unassembled WGS sequence"/>
</dbReference>
<name>A0ACC2V988_9TREE</name>